<reference evidence="2" key="1">
    <citation type="submission" date="2021-01" db="EMBL/GenBank/DDBJ databases">
        <authorList>
            <consortium name="Genoscope - CEA"/>
            <person name="William W."/>
        </authorList>
    </citation>
    <scope>NUCLEOTIDE SEQUENCE</scope>
</reference>
<organism evidence="2 3">
    <name type="scientific">Paramecium pentaurelia</name>
    <dbReference type="NCBI Taxonomy" id="43138"/>
    <lineage>
        <taxon>Eukaryota</taxon>
        <taxon>Sar</taxon>
        <taxon>Alveolata</taxon>
        <taxon>Ciliophora</taxon>
        <taxon>Intramacronucleata</taxon>
        <taxon>Oligohymenophorea</taxon>
        <taxon>Peniculida</taxon>
        <taxon>Parameciidae</taxon>
        <taxon>Paramecium</taxon>
    </lineage>
</organism>
<dbReference type="Proteomes" id="UP000689195">
    <property type="component" value="Unassembled WGS sequence"/>
</dbReference>
<keyword evidence="1" id="KW-0175">Coiled coil</keyword>
<dbReference type="EMBL" id="CAJJDO010000148">
    <property type="protein sequence ID" value="CAD8207829.1"/>
    <property type="molecule type" value="Genomic_DNA"/>
</dbReference>
<evidence type="ECO:0000256" key="1">
    <source>
        <dbReference type="SAM" id="Coils"/>
    </source>
</evidence>
<keyword evidence="3" id="KW-1185">Reference proteome</keyword>
<gene>
    <name evidence="2" type="ORF">PPENT_87.1.T1480141</name>
</gene>
<evidence type="ECO:0000313" key="2">
    <source>
        <dbReference type="EMBL" id="CAD8207829.1"/>
    </source>
</evidence>
<comment type="caution">
    <text evidence="2">The sequence shown here is derived from an EMBL/GenBank/DDBJ whole genome shotgun (WGS) entry which is preliminary data.</text>
</comment>
<sequence length="194" mass="23188">MSEEDLIMTKMKLQTYKITKDSNDKLKTQISENDEQIQKMRDLIEEIKQKNIEIKQEFVNQDLEIQNLGKEFQLIKNENDAQIYKLKDQLIKYEQRYSEQEKINENSIIQQQFKQPNRYFCDIQRSKDGRKEAKIVFDQSFKSKKLLTDIQQNSLNFIVYLENNEISHVIRQQIQLDSENNSIFQGNEVTVKIG</sequence>
<dbReference type="AlphaFoldDB" id="A0A8S1Y1N2"/>
<dbReference type="OrthoDB" id="306613at2759"/>
<feature type="coiled-coil region" evidence="1">
    <location>
        <begin position="23"/>
        <end position="57"/>
    </location>
</feature>
<protein>
    <submittedName>
        <fullName evidence="2">Uncharacterized protein</fullName>
    </submittedName>
</protein>
<evidence type="ECO:0000313" key="3">
    <source>
        <dbReference type="Proteomes" id="UP000689195"/>
    </source>
</evidence>
<proteinExistence type="predicted"/>
<accession>A0A8S1Y1N2</accession>
<name>A0A8S1Y1N2_9CILI</name>